<organism evidence="1 2">
    <name type="scientific">Paramecium pentaurelia</name>
    <dbReference type="NCBI Taxonomy" id="43138"/>
    <lineage>
        <taxon>Eukaryota</taxon>
        <taxon>Sar</taxon>
        <taxon>Alveolata</taxon>
        <taxon>Ciliophora</taxon>
        <taxon>Intramacronucleata</taxon>
        <taxon>Oligohymenophorea</taxon>
        <taxon>Peniculida</taxon>
        <taxon>Parameciidae</taxon>
        <taxon>Paramecium</taxon>
    </lineage>
</organism>
<sequence length="327" mass="38875">MKQNQVCRFSTNRYLKLYRAIAINHDNTLIIAAAELNIKAIQVILPPLSQSEAFRITITKASLDKLKYLKVKIKILCLLQCFSKNSITEKFIYLGFRWQYEYYLVASQFIRIYNTNQSERLMYTRRNMFKYTYSIRDLIISGSYDKKIKFWSLPSTKLLYHGNVHRLLKNIQLKFLDYQLIKKSFLNISDGRFQQNIMKYQIKNISRSMEIQIMFYKQSCFYILTYRNSSSIIDQRTFIFLFTITKKNSIKNQKQNWFKVVGNPAGLIFPQLYLYSVYLLLSKNDHYLNLIRLKFSSSKSDLESNLEQAINLGSNRRLFQHCSGFSK</sequence>
<comment type="caution">
    <text evidence="1">The sequence shown here is derived from an EMBL/GenBank/DDBJ whole genome shotgun (WGS) entry which is preliminary data.</text>
</comment>
<accession>A0A8S1X962</accession>
<dbReference type="Proteomes" id="UP000689195">
    <property type="component" value="Unassembled WGS sequence"/>
</dbReference>
<reference evidence="1" key="1">
    <citation type="submission" date="2021-01" db="EMBL/GenBank/DDBJ databases">
        <authorList>
            <consortium name="Genoscope - CEA"/>
            <person name="William W."/>
        </authorList>
    </citation>
    <scope>NUCLEOTIDE SEQUENCE</scope>
</reference>
<gene>
    <name evidence="1" type="ORF">PPENT_87.1.T1160009</name>
</gene>
<keyword evidence="2" id="KW-1185">Reference proteome</keyword>
<evidence type="ECO:0000313" key="2">
    <source>
        <dbReference type="Proteomes" id="UP000689195"/>
    </source>
</evidence>
<evidence type="ECO:0000313" key="1">
    <source>
        <dbReference type="EMBL" id="CAD8197591.1"/>
    </source>
</evidence>
<proteinExistence type="predicted"/>
<protein>
    <submittedName>
        <fullName evidence="1">Uncharacterized protein</fullName>
    </submittedName>
</protein>
<name>A0A8S1X962_9CILI</name>
<dbReference type="AlphaFoldDB" id="A0A8S1X962"/>
<dbReference type="EMBL" id="CAJJDO010000116">
    <property type="protein sequence ID" value="CAD8197591.1"/>
    <property type="molecule type" value="Genomic_DNA"/>
</dbReference>